<dbReference type="GO" id="GO:0005524">
    <property type="term" value="F:ATP binding"/>
    <property type="evidence" value="ECO:0007669"/>
    <property type="project" value="UniProtKB-KW"/>
</dbReference>
<dbReference type="PANTHER" id="PTHR48013:SF9">
    <property type="entry name" value="DUAL SPECIFICITY MITOGEN-ACTIVATED PROTEIN KINASE KINASE 5"/>
    <property type="match status" value="1"/>
</dbReference>
<keyword evidence="4" id="KW-0067">ATP-binding</keyword>
<dbReference type="PROSITE" id="PS50011">
    <property type="entry name" value="PROTEIN_KINASE_DOM"/>
    <property type="match status" value="1"/>
</dbReference>
<feature type="domain" description="Protein kinase" evidence="10">
    <location>
        <begin position="231"/>
        <end position="527"/>
    </location>
</feature>
<evidence type="ECO:0000256" key="2">
    <source>
        <dbReference type="ARBA" id="ARBA00022741"/>
    </source>
</evidence>
<comment type="similarity">
    <text evidence="5">Belongs to the protein kinase superfamily. STE Ser/Thr protein kinase family. MAP kinase kinase subfamily.</text>
</comment>
<dbReference type="EMBL" id="MPUH01000065">
    <property type="protein sequence ID" value="OMJ92241.1"/>
    <property type="molecule type" value="Genomic_DNA"/>
</dbReference>
<dbReference type="AlphaFoldDB" id="A0A1R2CTC5"/>
<keyword evidence="3" id="KW-0418">Kinase</keyword>
<evidence type="ECO:0000256" key="8">
    <source>
        <dbReference type="ARBA" id="ARBA00049299"/>
    </source>
</evidence>
<dbReference type="GO" id="GO:0004708">
    <property type="term" value="F:MAP kinase kinase activity"/>
    <property type="evidence" value="ECO:0007669"/>
    <property type="project" value="UniProtKB-EC"/>
</dbReference>
<evidence type="ECO:0000256" key="3">
    <source>
        <dbReference type="ARBA" id="ARBA00022777"/>
    </source>
</evidence>
<proteinExistence type="inferred from homology"/>
<protein>
    <recommendedName>
        <fullName evidence="6">mitogen-activated protein kinase kinase</fullName>
        <ecNumber evidence="6">2.7.12.2</ecNumber>
    </recommendedName>
</protein>
<dbReference type="OrthoDB" id="296674at2759"/>
<dbReference type="Proteomes" id="UP000187209">
    <property type="component" value="Unassembled WGS sequence"/>
</dbReference>
<comment type="caution">
    <text evidence="11">The sequence shown here is derived from an EMBL/GenBank/DDBJ whole genome shotgun (WGS) entry which is preliminary data.</text>
</comment>
<dbReference type="SMART" id="SM00220">
    <property type="entry name" value="S_TKc"/>
    <property type="match status" value="1"/>
</dbReference>
<evidence type="ECO:0000256" key="9">
    <source>
        <dbReference type="ARBA" id="ARBA00051693"/>
    </source>
</evidence>
<evidence type="ECO:0000259" key="10">
    <source>
        <dbReference type="PROSITE" id="PS50011"/>
    </source>
</evidence>
<accession>A0A1R2CTC5</accession>
<evidence type="ECO:0000256" key="7">
    <source>
        <dbReference type="ARBA" id="ARBA00049014"/>
    </source>
</evidence>
<dbReference type="EC" id="2.7.12.2" evidence="6"/>
<keyword evidence="12" id="KW-1185">Reference proteome</keyword>
<dbReference type="InterPro" id="IPR000719">
    <property type="entry name" value="Prot_kinase_dom"/>
</dbReference>
<evidence type="ECO:0000256" key="4">
    <source>
        <dbReference type="ARBA" id="ARBA00022840"/>
    </source>
</evidence>
<evidence type="ECO:0000313" key="12">
    <source>
        <dbReference type="Proteomes" id="UP000187209"/>
    </source>
</evidence>
<dbReference type="InterPro" id="IPR008271">
    <property type="entry name" value="Ser/Thr_kinase_AS"/>
</dbReference>
<comment type="catalytic activity">
    <reaction evidence="9">
        <text>L-tyrosyl-[protein] + ATP = O-phospho-L-tyrosyl-[protein] + ADP + H(+)</text>
        <dbReference type="Rhea" id="RHEA:10596"/>
        <dbReference type="Rhea" id="RHEA-COMP:10136"/>
        <dbReference type="Rhea" id="RHEA-COMP:20101"/>
        <dbReference type="ChEBI" id="CHEBI:15378"/>
        <dbReference type="ChEBI" id="CHEBI:30616"/>
        <dbReference type="ChEBI" id="CHEBI:46858"/>
        <dbReference type="ChEBI" id="CHEBI:61978"/>
        <dbReference type="ChEBI" id="CHEBI:456216"/>
        <dbReference type="EC" id="2.7.12.2"/>
    </reaction>
</comment>
<keyword evidence="2" id="KW-0547">Nucleotide-binding</keyword>
<evidence type="ECO:0000256" key="5">
    <source>
        <dbReference type="ARBA" id="ARBA00038035"/>
    </source>
</evidence>
<dbReference type="InterPro" id="IPR011009">
    <property type="entry name" value="Kinase-like_dom_sf"/>
</dbReference>
<comment type="catalytic activity">
    <reaction evidence="8">
        <text>L-threonyl-[protein] + ATP = O-phospho-L-threonyl-[protein] + ADP + H(+)</text>
        <dbReference type="Rhea" id="RHEA:46608"/>
        <dbReference type="Rhea" id="RHEA-COMP:11060"/>
        <dbReference type="Rhea" id="RHEA-COMP:11605"/>
        <dbReference type="ChEBI" id="CHEBI:15378"/>
        <dbReference type="ChEBI" id="CHEBI:30013"/>
        <dbReference type="ChEBI" id="CHEBI:30616"/>
        <dbReference type="ChEBI" id="CHEBI:61977"/>
        <dbReference type="ChEBI" id="CHEBI:456216"/>
        <dbReference type="EC" id="2.7.12.2"/>
    </reaction>
</comment>
<keyword evidence="1" id="KW-0808">Transferase</keyword>
<comment type="catalytic activity">
    <reaction evidence="7">
        <text>L-seryl-[protein] + ATP = O-phospho-L-seryl-[protein] + ADP + H(+)</text>
        <dbReference type="Rhea" id="RHEA:17989"/>
        <dbReference type="Rhea" id="RHEA-COMP:9863"/>
        <dbReference type="Rhea" id="RHEA-COMP:11604"/>
        <dbReference type="ChEBI" id="CHEBI:15378"/>
        <dbReference type="ChEBI" id="CHEBI:29999"/>
        <dbReference type="ChEBI" id="CHEBI:30616"/>
        <dbReference type="ChEBI" id="CHEBI:83421"/>
        <dbReference type="ChEBI" id="CHEBI:456216"/>
        <dbReference type="EC" id="2.7.12.2"/>
    </reaction>
</comment>
<evidence type="ECO:0000256" key="6">
    <source>
        <dbReference type="ARBA" id="ARBA00038999"/>
    </source>
</evidence>
<dbReference type="PROSITE" id="PS00108">
    <property type="entry name" value="PROTEIN_KINASE_ST"/>
    <property type="match status" value="1"/>
</dbReference>
<organism evidence="11 12">
    <name type="scientific">Stentor coeruleus</name>
    <dbReference type="NCBI Taxonomy" id="5963"/>
    <lineage>
        <taxon>Eukaryota</taxon>
        <taxon>Sar</taxon>
        <taxon>Alveolata</taxon>
        <taxon>Ciliophora</taxon>
        <taxon>Postciliodesmatophora</taxon>
        <taxon>Heterotrichea</taxon>
        <taxon>Heterotrichida</taxon>
        <taxon>Stentoridae</taxon>
        <taxon>Stentor</taxon>
    </lineage>
</organism>
<dbReference type="PANTHER" id="PTHR48013">
    <property type="entry name" value="DUAL SPECIFICITY MITOGEN-ACTIVATED PROTEIN KINASE KINASE 5-RELATED"/>
    <property type="match status" value="1"/>
</dbReference>
<dbReference type="Pfam" id="PF00069">
    <property type="entry name" value="Pkinase"/>
    <property type="match status" value="1"/>
</dbReference>
<evidence type="ECO:0000256" key="1">
    <source>
        <dbReference type="ARBA" id="ARBA00022679"/>
    </source>
</evidence>
<dbReference type="SUPFAM" id="SSF56112">
    <property type="entry name" value="Protein kinase-like (PK-like)"/>
    <property type="match status" value="1"/>
</dbReference>
<name>A0A1R2CTC5_9CILI</name>
<gene>
    <name evidence="11" type="ORF">SteCoe_5010</name>
</gene>
<reference evidence="11 12" key="1">
    <citation type="submission" date="2016-11" db="EMBL/GenBank/DDBJ databases">
        <title>The macronuclear genome of Stentor coeruleus: a giant cell with tiny introns.</title>
        <authorList>
            <person name="Slabodnick M."/>
            <person name="Ruby J.G."/>
            <person name="Reiff S.B."/>
            <person name="Swart E.C."/>
            <person name="Gosai S."/>
            <person name="Prabakaran S."/>
            <person name="Witkowska E."/>
            <person name="Larue G.E."/>
            <person name="Fisher S."/>
            <person name="Freeman R.M."/>
            <person name="Gunawardena J."/>
            <person name="Chu W."/>
            <person name="Stover N.A."/>
            <person name="Gregory B.D."/>
            <person name="Nowacki M."/>
            <person name="Derisi J."/>
            <person name="Roy S.W."/>
            <person name="Marshall W.F."/>
            <person name="Sood P."/>
        </authorList>
    </citation>
    <scope>NUCLEOTIDE SEQUENCE [LARGE SCALE GENOMIC DNA]</scope>
    <source>
        <strain evidence="11">WM001</strain>
    </source>
</reference>
<evidence type="ECO:0000313" key="11">
    <source>
        <dbReference type="EMBL" id="OMJ92241.1"/>
    </source>
</evidence>
<dbReference type="CDD" id="cd00180">
    <property type="entry name" value="PKc"/>
    <property type="match status" value="1"/>
</dbReference>
<sequence length="527" mass="61294">MSKFYQSNLFSLLFKSPRYDEVQEILKSDDEQIIKKSIEDLGLQDNENNQLNIYFKLNKISQVLNSNSPSDIILKEALSNFPIKDQSDFIQSLQLSFIIQQLFQSPNFKTICSIYRLIIQDSSLYELKPNLEKILLVKILSVFKTQIQDKNQYKINLFSLSTIKNLNLLLEHTFAAHFIIFSKLYPFDSISDSSNSEDLFCRNSSFENPLLERNTKDKQALMRIFSYSQISLLKKPIYQGPKGVFTVKVLLALVHQTQEIIAVKITESDSERHINIEEAKILMDLNGNDFVVRCYGFISDINPETKKHRLAIFLEKADESLKDDIKYWLQKDKETIKAEKTSRENEALEALQQLITGMMSLRNLNVWYRDIKPGNVLIFKQNGVKKYKLTDFNASCRYKRDDRGVTQIEESSSNPPYTKDYAAPELISKDCQTRFGIKKNSFNFNKSDIYSLGLTIFNMITESGIGSWNRYNDSLQYNMDRYIEENIENTLLKESLMKMIKVDPSSRIEFAQLYREICTSDVTYHGE</sequence>
<dbReference type="Gene3D" id="1.10.510.10">
    <property type="entry name" value="Transferase(Phosphotransferase) domain 1"/>
    <property type="match status" value="1"/>
</dbReference>